<dbReference type="PROSITE" id="PS50082">
    <property type="entry name" value="WD_REPEATS_2"/>
    <property type="match status" value="2"/>
</dbReference>
<dbReference type="Gene3D" id="2.130.10.10">
    <property type="entry name" value="YVTN repeat-like/Quinoprotein amine dehydrogenase"/>
    <property type="match status" value="1"/>
</dbReference>
<dbReference type="PANTHER" id="PTHR44090:SF1">
    <property type="entry name" value="SUPERKILLER COMPLEX PROTEIN 8"/>
    <property type="match status" value="1"/>
</dbReference>
<dbReference type="GO" id="GO:0032991">
    <property type="term" value="C:protein-containing complex"/>
    <property type="evidence" value="ECO:0007669"/>
    <property type="project" value="UniProtKB-ARBA"/>
</dbReference>
<dbReference type="EMBL" id="ML769663">
    <property type="protein sequence ID" value="KAE9390275.1"/>
    <property type="molecule type" value="Genomic_DNA"/>
</dbReference>
<name>A0A6A4GYW8_9AGAR</name>
<dbReference type="CDD" id="cd00200">
    <property type="entry name" value="WD40"/>
    <property type="match status" value="1"/>
</dbReference>
<dbReference type="Pfam" id="PF00400">
    <property type="entry name" value="WD40"/>
    <property type="match status" value="4"/>
</dbReference>
<evidence type="ECO:0000313" key="5">
    <source>
        <dbReference type="Proteomes" id="UP000799118"/>
    </source>
</evidence>
<dbReference type="PANTHER" id="PTHR44090">
    <property type="entry name" value="WD REPEAT-CONTAINING PROTEIN 61"/>
    <property type="match status" value="1"/>
</dbReference>
<dbReference type="InterPro" id="IPR036322">
    <property type="entry name" value="WD40_repeat_dom_sf"/>
</dbReference>
<evidence type="ECO:0000256" key="3">
    <source>
        <dbReference type="PROSITE-ProRule" id="PRU00221"/>
    </source>
</evidence>
<keyword evidence="2" id="KW-0677">Repeat</keyword>
<dbReference type="InterPro" id="IPR015943">
    <property type="entry name" value="WD40/YVTN_repeat-like_dom_sf"/>
</dbReference>
<evidence type="ECO:0000313" key="4">
    <source>
        <dbReference type="EMBL" id="KAE9390275.1"/>
    </source>
</evidence>
<reference evidence="4" key="1">
    <citation type="journal article" date="2019" name="Environ. Microbiol.">
        <title>Fungal ecological strategies reflected in gene transcription - a case study of two litter decomposers.</title>
        <authorList>
            <person name="Barbi F."/>
            <person name="Kohler A."/>
            <person name="Barry K."/>
            <person name="Baskaran P."/>
            <person name="Daum C."/>
            <person name="Fauchery L."/>
            <person name="Ihrmark K."/>
            <person name="Kuo A."/>
            <person name="LaButti K."/>
            <person name="Lipzen A."/>
            <person name="Morin E."/>
            <person name="Grigoriev I.V."/>
            <person name="Henrissat B."/>
            <person name="Lindahl B."/>
            <person name="Martin F."/>
        </authorList>
    </citation>
    <scope>NUCLEOTIDE SEQUENCE</scope>
    <source>
        <strain evidence="4">JB14</strain>
    </source>
</reference>
<dbReference type="OrthoDB" id="538223at2759"/>
<organism evidence="4 5">
    <name type="scientific">Gymnopus androsaceus JB14</name>
    <dbReference type="NCBI Taxonomy" id="1447944"/>
    <lineage>
        <taxon>Eukaryota</taxon>
        <taxon>Fungi</taxon>
        <taxon>Dikarya</taxon>
        <taxon>Basidiomycota</taxon>
        <taxon>Agaricomycotina</taxon>
        <taxon>Agaricomycetes</taxon>
        <taxon>Agaricomycetidae</taxon>
        <taxon>Agaricales</taxon>
        <taxon>Marasmiineae</taxon>
        <taxon>Omphalotaceae</taxon>
        <taxon>Gymnopus</taxon>
    </lineage>
</organism>
<dbReference type="InterPro" id="IPR001680">
    <property type="entry name" value="WD40_rpt"/>
</dbReference>
<accession>A0A6A4GYW8</accession>
<sequence length="342" mass="35833">MIESKLESGKAEMSLAFLHAHDCSEPHNDSVWGVSWTKNDTVISISADGSLKQWASSSGESYLPPNAPADYNVPSPHTLGLVSLSVSPDGQRALYNSLEGLTCLWNLQSGKMEGTFESYVRAGETVEPSWSVSLSPSGSTYASAGGSGNLAIHSADPESFGRRLSTVFSGRNKFGMCCSYSPDGNRIALSSEIGQVSLLDVESNTFTNTYTSHAMSVRSVAWSPDGNLLMSASEDKRLVLHDVRVSSGGGGGAVATFTGHSSWVLCVDISPDGRLGLSGSADKSIKVWDIAARAAVSTVQDSGEVWSVSWRPRAPAVGSAGAFVSGGEDGVVRWWRGAGAGG</sequence>
<feature type="repeat" description="WD" evidence="3">
    <location>
        <begin position="257"/>
        <end position="298"/>
    </location>
</feature>
<gene>
    <name evidence="4" type="ORF">BT96DRAFT_959825</name>
</gene>
<dbReference type="InterPro" id="IPR051510">
    <property type="entry name" value="SKI8"/>
</dbReference>
<dbReference type="SMART" id="SM00320">
    <property type="entry name" value="WD40"/>
    <property type="match status" value="7"/>
</dbReference>
<dbReference type="Proteomes" id="UP000799118">
    <property type="component" value="Unassembled WGS sequence"/>
</dbReference>
<dbReference type="SUPFAM" id="SSF50978">
    <property type="entry name" value="WD40 repeat-like"/>
    <property type="match status" value="1"/>
</dbReference>
<proteinExistence type="predicted"/>
<dbReference type="AlphaFoldDB" id="A0A6A4GYW8"/>
<keyword evidence="1 3" id="KW-0853">WD repeat</keyword>
<dbReference type="GO" id="GO:0005634">
    <property type="term" value="C:nucleus"/>
    <property type="evidence" value="ECO:0007669"/>
    <property type="project" value="TreeGrafter"/>
</dbReference>
<evidence type="ECO:0000256" key="1">
    <source>
        <dbReference type="ARBA" id="ARBA00022574"/>
    </source>
</evidence>
<keyword evidence="5" id="KW-1185">Reference proteome</keyword>
<protein>
    <submittedName>
        <fullName evidence="4">WD repeat-containing protein 61</fullName>
    </submittedName>
</protein>
<feature type="repeat" description="WD" evidence="3">
    <location>
        <begin position="210"/>
        <end position="244"/>
    </location>
</feature>
<dbReference type="PROSITE" id="PS50294">
    <property type="entry name" value="WD_REPEATS_REGION"/>
    <property type="match status" value="2"/>
</dbReference>
<evidence type="ECO:0000256" key="2">
    <source>
        <dbReference type="ARBA" id="ARBA00022737"/>
    </source>
</evidence>